<dbReference type="SMART" id="SM00729">
    <property type="entry name" value="Elp3"/>
    <property type="match status" value="1"/>
</dbReference>
<dbReference type="PANTHER" id="PTHR11135">
    <property type="entry name" value="HISTONE ACETYLTRANSFERASE-RELATED"/>
    <property type="match status" value="1"/>
</dbReference>
<dbReference type="EMBL" id="BSDY01000001">
    <property type="protein sequence ID" value="GLI54823.1"/>
    <property type="molecule type" value="Genomic_DNA"/>
</dbReference>
<evidence type="ECO:0000256" key="5">
    <source>
        <dbReference type="ARBA" id="ARBA00023004"/>
    </source>
</evidence>
<dbReference type="InterPro" id="IPR006638">
    <property type="entry name" value="Elp3/MiaA/NifB-like_rSAM"/>
</dbReference>
<reference evidence="8" key="1">
    <citation type="submission" date="2022-12" db="EMBL/GenBank/DDBJ databases">
        <title>Reference genome sequencing for broad-spectrum identification of bacterial and archaeal isolates by mass spectrometry.</title>
        <authorList>
            <person name="Sekiguchi Y."/>
            <person name="Tourlousse D.M."/>
        </authorList>
    </citation>
    <scope>NUCLEOTIDE SEQUENCE</scope>
    <source>
        <strain evidence="8">10succ1</strain>
    </source>
</reference>
<dbReference type="InterPro" id="IPR005911">
    <property type="entry name" value="YhcC-like"/>
</dbReference>
<dbReference type="SFLD" id="SFLDG01086">
    <property type="entry name" value="elongater_protein-like"/>
    <property type="match status" value="1"/>
</dbReference>
<dbReference type="RefSeq" id="WP_281832874.1">
    <property type="nucleotide sequence ID" value="NZ_BSDY01000001.1"/>
</dbReference>
<protein>
    <submittedName>
        <fullName evidence="8">TIGR01212 family radical SAM protein</fullName>
    </submittedName>
</protein>
<dbReference type="Pfam" id="PF16199">
    <property type="entry name" value="Radical_SAM_C"/>
    <property type="match status" value="1"/>
</dbReference>
<dbReference type="SUPFAM" id="SSF102114">
    <property type="entry name" value="Radical SAM enzymes"/>
    <property type="match status" value="1"/>
</dbReference>
<dbReference type="InterPro" id="IPR023404">
    <property type="entry name" value="rSAM_horseshoe"/>
</dbReference>
<keyword evidence="6" id="KW-0411">Iron-sulfur</keyword>
<dbReference type="SFLD" id="SFLDG01091">
    <property type="entry name" value="uncharacterized_CHP01210-like"/>
    <property type="match status" value="1"/>
</dbReference>
<dbReference type="Gene3D" id="3.80.30.20">
    <property type="entry name" value="tm_1862 like domain"/>
    <property type="match status" value="1"/>
</dbReference>
<feature type="domain" description="Radical SAM core" evidence="7">
    <location>
        <begin position="17"/>
        <end position="258"/>
    </location>
</feature>
<accession>A0A9W6GIL3</accession>
<evidence type="ECO:0000256" key="3">
    <source>
        <dbReference type="ARBA" id="ARBA00022691"/>
    </source>
</evidence>
<sequence>MWNNKRFHSLNYALKKEFGEKIYKVSLDGGFTCPNRDGKVGRRGCIFCSDSGSGEFAGSRRKSITEQIEDQLELISKKFPEGKVIAYFQNFTNTYGEVEYLEGIYREALSHPRVAGLAIATRPDALPEDVMELLDRLNREHFIWIELGLQTMHDKTAEFINRGYNLQVFDTSARTLIEKGIRVVVHMIVGLPHESREDILETVNYINELEVWGVKIHLLHVIRDTALHRIYMREGFPLMEEGEYIQLVCDIIGRLNPKIVIHRLTGDGSKDTLVGPVWSLNKRRVLNTIDKTLKEREILQGYEK</sequence>
<evidence type="ECO:0000259" key="7">
    <source>
        <dbReference type="PROSITE" id="PS51918"/>
    </source>
</evidence>
<evidence type="ECO:0000256" key="2">
    <source>
        <dbReference type="ARBA" id="ARBA00022485"/>
    </source>
</evidence>
<keyword evidence="4" id="KW-0479">Metal-binding</keyword>
<dbReference type="GO" id="GO:0046872">
    <property type="term" value="F:metal ion binding"/>
    <property type="evidence" value="ECO:0007669"/>
    <property type="project" value="UniProtKB-KW"/>
</dbReference>
<dbReference type="GO" id="GO:0051539">
    <property type="term" value="F:4 iron, 4 sulfur cluster binding"/>
    <property type="evidence" value="ECO:0007669"/>
    <property type="project" value="UniProtKB-KW"/>
</dbReference>
<gene>
    <name evidence="8" type="ORF">PM10SUCC1_03380</name>
</gene>
<dbReference type="InterPro" id="IPR007197">
    <property type="entry name" value="rSAM"/>
</dbReference>
<dbReference type="SFLD" id="SFLDS00029">
    <property type="entry name" value="Radical_SAM"/>
    <property type="match status" value="1"/>
</dbReference>
<keyword evidence="2" id="KW-0004">4Fe-4S</keyword>
<comment type="caution">
    <text evidence="8">The sequence shown here is derived from an EMBL/GenBank/DDBJ whole genome shotgun (WGS) entry which is preliminary data.</text>
</comment>
<dbReference type="InterPro" id="IPR032432">
    <property type="entry name" value="Radical_SAM_C"/>
</dbReference>
<dbReference type="PROSITE" id="PS51918">
    <property type="entry name" value="RADICAL_SAM"/>
    <property type="match status" value="1"/>
</dbReference>
<evidence type="ECO:0000256" key="1">
    <source>
        <dbReference type="ARBA" id="ARBA00001966"/>
    </source>
</evidence>
<evidence type="ECO:0000313" key="9">
    <source>
        <dbReference type="Proteomes" id="UP001144471"/>
    </source>
</evidence>
<keyword evidence="9" id="KW-1185">Reference proteome</keyword>
<keyword evidence="3" id="KW-0949">S-adenosyl-L-methionine</keyword>
<organism evidence="8 9">
    <name type="scientific">Propionigenium maris DSM 9537</name>
    <dbReference type="NCBI Taxonomy" id="1123000"/>
    <lineage>
        <taxon>Bacteria</taxon>
        <taxon>Fusobacteriati</taxon>
        <taxon>Fusobacteriota</taxon>
        <taxon>Fusobacteriia</taxon>
        <taxon>Fusobacteriales</taxon>
        <taxon>Fusobacteriaceae</taxon>
        <taxon>Propionigenium</taxon>
    </lineage>
</organism>
<dbReference type="NCBIfam" id="TIGR01212">
    <property type="entry name" value="TIGR01212 family radical SAM protein"/>
    <property type="match status" value="1"/>
</dbReference>
<dbReference type="InterPro" id="IPR039661">
    <property type="entry name" value="ELP3"/>
</dbReference>
<dbReference type="Proteomes" id="UP001144471">
    <property type="component" value="Unassembled WGS sequence"/>
</dbReference>
<keyword evidence="5" id="KW-0408">Iron</keyword>
<proteinExistence type="predicted"/>
<dbReference type="GO" id="GO:0003824">
    <property type="term" value="F:catalytic activity"/>
    <property type="evidence" value="ECO:0007669"/>
    <property type="project" value="InterPro"/>
</dbReference>
<dbReference type="Pfam" id="PF04055">
    <property type="entry name" value="Radical_SAM"/>
    <property type="match status" value="1"/>
</dbReference>
<dbReference type="InterPro" id="IPR058240">
    <property type="entry name" value="rSAM_sf"/>
</dbReference>
<evidence type="ECO:0000256" key="6">
    <source>
        <dbReference type="ARBA" id="ARBA00023014"/>
    </source>
</evidence>
<name>A0A9W6GIL3_9FUSO</name>
<evidence type="ECO:0000256" key="4">
    <source>
        <dbReference type="ARBA" id="ARBA00022723"/>
    </source>
</evidence>
<dbReference type="AlphaFoldDB" id="A0A9W6GIL3"/>
<evidence type="ECO:0000313" key="8">
    <source>
        <dbReference type="EMBL" id="GLI54823.1"/>
    </source>
</evidence>
<comment type="cofactor">
    <cofactor evidence="1">
        <name>[4Fe-4S] cluster</name>
        <dbReference type="ChEBI" id="CHEBI:49883"/>
    </cofactor>
</comment>
<dbReference type="PANTHER" id="PTHR11135:SF1">
    <property type="entry name" value="PROTEIN YHCC"/>
    <property type="match status" value="1"/>
</dbReference>